<gene>
    <name evidence="1" type="ORF">MLD38_013750</name>
</gene>
<comment type="caution">
    <text evidence="1">The sequence shown here is derived from an EMBL/GenBank/DDBJ whole genome shotgun (WGS) entry which is preliminary data.</text>
</comment>
<protein>
    <submittedName>
        <fullName evidence="1">Uncharacterized protein</fullName>
    </submittedName>
</protein>
<evidence type="ECO:0000313" key="1">
    <source>
        <dbReference type="EMBL" id="KAI4375938.1"/>
    </source>
</evidence>
<proteinExistence type="predicted"/>
<organism evidence="1 2">
    <name type="scientific">Melastoma candidum</name>
    <dbReference type="NCBI Taxonomy" id="119954"/>
    <lineage>
        <taxon>Eukaryota</taxon>
        <taxon>Viridiplantae</taxon>
        <taxon>Streptophyta</taxon>
        <taxon>Embryophyta</taxon>
        <taxon>Tracheophyta</taxon>
        <taxon>Spermatophyta</taxon>
        <taxon>Magnoliopsida</taxon>
        <taxon>eudicotyledons</taxon>
        <taxon>Gunneridae</taxon>
        <taxon>Pentapetalae</taxon>
        <taxon>rosids</taxon>
        <taxon>malvids</taxon>
        <taxon>Myrtales</taxon>
        <taxon>Melastomataceae</taxon>
        <taxon>Melastomatoideae</taxon>
        <taxon>Melastomateae</taxon>
        <taxon>Melastoma</taxon>
    </lineage>
</organism>
<evidence type="ECO:0000313" key="2">
    <source>
        <dbReference type="Proteomes" id="UP001057402"/>
    </source>
</evidence>
<accession>A0ACB9RBQ7</accession>
<name>A0ACB9RBQ7_9MYRT</name>
<reference evidence="2" key="1">
    <citation type="journal article" date="2023" name="Front. Plant Sci.">
        <title>Chromosomal-level genome assembly of Melastoma candidum provides insights into trichome evolution.</title>
        <authorList>
            <person name="Zhong Y."/>
            <person name="Wu W."/>
            <person name="Sun C."/>
            <person name="Zou P."/>
            <person name="Liu Y."/>
            <person name="Dai S."/>
            <person name="Zhou R."/>
        </authorList>
    </citation>
    <scope>NUCLEOTIDE SEQUENCE [LARGE SCALE GENOMIC DNA]</scope>
</reference>
<dbReference type="EMBL" id="CM042883">
    <property type="protein sequence ID" value="KAI4375938.1"/>
    <property type="molecule type" value="Genomic_DNA"/>
</dbReference>
<dbReference type="Proteomes" id="UP001057402">
    <property type="component" value="Chromosome 4"/>
</dbReference>
<sequence>MNASSSECSSGCDSGWTLYFQPSSSSSDSSDGYGDADDDNDMLPYGIPGENGKKGGFHDEEEEEDLSMVSDASSGPPVHYEAPCRSTSPKARKDYKRLKMMNKQRGQGRDLRSTLLDDTASSPAVINNHYAWKGGADRILEGRRSAHQEQHHHLGFLHSRNNITATGGHDNQRNMKKKWR</sequence>
<keyword evidence="2" id="KW-1185">Reference proteome</keyword>